<dbReference type="EMBL" id="CADCUM010000014">
    <property type="protein sequence ID" value="CAA9368268.1"/>
    <property type="molecule type" value="Genomic_DNA"/>
</dbReference>
<evidence type="ECO:0000256" key="2">
    <source>
        <dbReference type="SAM" id="Phobius"/>
    </source>
</evidence>
<organism evidence="3">
    <name type="scientific">uncultured Nocardioides sp</name>
    <dbReference type="NCBI Taxonomy" id="198441"/>
    <lineage>
        <taxon>Bacteria</taxon>
        <taxon>Bacillati</taxon>
        <taxon>Actinomycetota</taxon>
        <taxon>Actinomycetes</taxon>
        <taxon>Propionibacteriales</taxon>
        <taxon>Nocardioidaceae</taxon>
        <taxon>Nocardioides</taxon>
        <taxon>environmental samples</taxon>
    </lineage>
</organism>
<keyword evidence="2" id="KW-0472">Membrane</keyword>
<protein>
    <submittedName>
        <fullName evidence="3">Uncharacterized protein</fullName>
    </submittedName>
</protein>
<keyword evidence="2" id="KW-1133">Transmembrane helix</keyword>
<accession>A0A6J4MTJ2</accession>
<name>A0A6J4MTJ2_9ACTN</name>
<feature type="region of interest" description="Disordered" evidence="1">
    <location>
        <begin position="218"/>
        <end position="240"/>
    </location>
</feature>
<proteinExistence type="predicted"/>
<sequence length="306" mass="33877">MGVEVGRAGRPAASARPEDADFSDYVHARWPRLVAALEAEDVAPDAARLTVAQVLVERRRGWARLVREEQVDLLVWEDVRRRLGLQPARTLPLDTALDAETEPQALGTTDRPEDWLRRAESSLRRRRLRRIRRGAVVLALVAAALAALAWWDARPDPPAVREEDNPLPVTWYAAGELHLDEVVVELPRVDAFADWEGGVAVRHADGRLVLVDQDGDVDELEEEPPPLARPPAAPSYETGPDDMVIQSVPLPDGGWVHLLDSSRREAFEEGLRMSETGRRALVTCTEAGECGSPETVMEGTTAIRLR</sequence>
<keyword evidence="2" id="KW-0812">Transmembrane</keyword>
<gene>
    <name evidence="3" type="ORF">AVDCRST_MAG32-301</name>
</gene>
<evidence type="ECO:0000256" key="1">
    <source>
        <dbReference type="SAM" id="MobiDB-lite"/>
    </source>
</evidence>
<feature type="transmembrane region" description="Helical" evidence="2">
    <location>
        <begin position="134"/>
        <end position="151"/>
    </location>
</feature>
<reference evidence="3" key="1">
    <citation type="submission" date="2020-02" db="EMBL/GenBank/DDBJ databases">
        <authorList>
            <person name="Meier V. D."/>
        </authorList>
    </citation>
    <scope>NUCLEOTIDE SEQUENCE</scope>
    <source>
        <strain evidence="3">AVDCRST_MAG32</strain>
    </source>
</reference>
<evidence type="ECO:0000313" key="3">
    <source>
        <dbReference type="EMBL" id="CAA9368268.1"/>
    </source>
</evidence>
<dbReference type="AlphaFoldDB" id="A0A6J4MTJ2"/>